<dbReference type="InterPro" id="IPR014710">
    <property type="entry name" value="RmlC-like_jellyroll"/>
</dbReference>
<dbReference type="PROSITE" id="PS50042">
    <property type="entry name" value="CNMP_BINDING_3"/>
    <property type="match status" value="1"/>
</dbReference>
<gene>
    <name evidence="2" type="ORF">C8N24_2162</name>
</gene>
<comment type="caution">
    <text evidence="2">The sequence shown here is derived from an EMBL/GenBank/DDBJ whole genome shotgun (WGS) entry which is preliminary data.</text>
</comment>
<reference evidence="2 3" key="1">
    <citation type="submission" date="2018-10" db="EMBL/GenBank/DDBJ databases">
        <title>Genomic Encyclopedia of Archaeal and Bacterial Type Strains, Phase II (KMG-II): from individual species to whole genera.</title>
        <authorList>
            <person name="Goeker M."/>
        </authorList>
    </citation>
    <scope>NUCLEOTIDE SEQUENCE [LARGE SCALE GENOMIC DNA]</scope>
    <source>
        <strain evidence="2 3">DSM 14954</strain>
    </source>
</reference>
<dbReference type="SMART" id="SM00100">
    <property type="entry name" value="cNMP"/>
    <property type="match status" value="1"/>
</dbReference>
<dbReference type="OrthoDB" id="892842at2"/>
<name>A0A660LB89_9ACTN</name>
<dbReference type="CDD" id="cd00038">
    <property type="entry name" value="CAP_ED"/>
    <property type="match status" value="1"/>
</dbReference>
<dbReference type="SUPFAM" id="SSF51206">
    <property type="entry name" value="cAMP-binding domain-like"/>
    <property type="match status" value="1"/>
</dbReference>
<sequence>MHEGPFTVFVEEAHEDSADLLFLPEATAADWATVFSYAEVRRVGAGLALVQAGEHDRALYLLTEGTVGVRLPRDEGAFKQIEAPSVLGELSFFDGYPRSATLEAVTDVEVVRIDLAAFDRLHEHEPAIANLMLRDLARILALRLRLASAVIADLRGS</sequence>
<evidence type="ECO:0000313" key="2">
    <source>
        <dbReference type="EMBL" id="RKQ92317.1"/>
    </source>
</evidence>
<organism evidence="2 3">
    <name type="scientific">Solirubrobacter pauli</name>
    <dbReference type="NCBI Taxonomy" id="166793"/>
    <lineage>
        <taxon>Bacteria</taxon>
        <taxon>Bacillati</taxon>
        <taxon>Actinomycetota</taxon>
        <taxon>Thermoleophilia</taxon>
        <taxon>Solirubrobacterales</taxon>
        <taxon>Solirubrobacteraceae</taxon>
        <taxon>Solirubrobacter</taxon>
    </lineage>
</organism>
<dbReference type="InterPro" id="IPR050397">
    <property type="entry name" value="Env_Response_Regulators"/>
</dbReference>
<dbReference type="PANTHER" id="PTHR24567:SF74">
    <property type="entry name" value="HTH-TYPE TRANSCRIPTIONAL REGULATOR ARCR"/>
    <property type="match status" value="1"/>
</dbReference>
<protein>
    <submittedName>
        <fullName evidence="2">Cyclic nucleotide-binding domain-containing protein</fullName>
    </submittedName>
</protein>
<dbReference type="GO" id="GO:0003700">
    <property type="term" value="F:DNA-binding transcription factor activity"/>
    <property type="evidence" value="ECO:0007669"/>
    <property type="project" value="TreeGrafter"/>
</dbReference>
<evidence type="ECO:0000313" key="3">
    <source>
        <dbReference type="Proteomes" id="UP000278962"/>
    </source>
</evidence>
<dbReference type="PANTHER" id="PTHR24567">
    <property type="entry name" value="CRP FAMILY TRANSCRIPTIONAL REGULATORY PROTEIN"/>
    <property type="match status" value="1"/>
</dbReference>
<keyword evidence="3" id="KW-1185">Reference proteome</keyword>
<dbReference type="GO" id="GO:0005829">
    <property type="term" value="C:cytosol"/>
    <property type="evidence" value="ECO:0007669"/>
    <property type="project" value="TreeGrafter"/>
</dbReference>
<accession>A0A660LB89</accession>
<dbReference type="Proteomes" id="UP000278962">
    <property type="component" value="Unassembled WGS sequence"/>
</dbReference>
<dbReference type="Gene3D" id="2.60.120.10">
    <property type="entry name" value="Jelly Rolls"/>
    <property type="match status" value="1"/>
</dbReference>
<dbReference type="RefSeq" id="WP_121250019.1">
    <property type="nucleotide sequence ID" value="NZ_RBIL01000001.1"/>
</dbReference>
<evidence type="ECO:0000259" key="1">
    <source>
        <dbReference type="PROSITE" id="PS50042"/>
    </source>
</evidence>
<feature type="domain" description="Cyclic nucleotide-binding" evidence="1">
    <location>
        <begin position="22"/>
        <end position="139"/>
    </location>
</feature>
<dbReference type="InterPro" id="IPR018490">
    <property type="entry name" value="cNMP-bd_dom_sf"/>
</dbReference>
<dbReference type="EMBL" id="RBIL01000001">
    <property type="protein sequence ID" value="RKQ92317.1"/>
    <property type="molecule type" value="Genomic_DNA"/>
</dbReference>
<dbReference type="AlphaFoldDB" id="A0A660LB89"/>
<proteinExistence type="predicted"/>
<dbReference type="Pfam" id="PF00027">
    <property type="entry name" value="cNMP_binding"/>
    <property type="match status" value="1"/>
</dbReference>
<dbReference type="InterPro" id="IPR000595">
    <property type="entry name" value="cNMP-bd_dom"/>
</dbReference>